<dbReference type="Gene3D" id="3.40.30.10">
    <property type="entry name" value="Glutaredoxin"/>
    <property type="match status" value="2"/>
</dbReference>
<feature type="non-terminal residue" evidence="2">
    <location>
        <position position="1"/>
    </location>
</feature>
<feature type="non-terminal residue" evidence="2">
    <location>
        <position position="209"/>
    </location>
</feature>
<comment type="caution">
    <text evidence="2">The sequence shown here is derived from an EMBL/GenBank/DDBJ whole genome shotgun (WGS) entry which is preliminary data.</text>
</comment>
<dbReference type="SUPFAM" id="SSF52833">
    <property type="entry name" value="Thioredoxin-like"/>
    <property type="match status" value="1"/>
</dbReference>
<dbReference type="OrthoDB" id="445556at2759"/>
<gene>
    <name evidence="2" type="ORF">SPIL2461_LOCUS4405</name>
</gene>
<accession>A0A812LHU4</accession>
<dbReference type="InterPro" id="IPR052842">
    <property type="entry name" value="ER_Co-chaperone"/>
</dbReference>
<evidence type="ECO:0000313" key="3">
    <source>
        <dbReference type="Proteomes" id="UP000649617"/>
    </source>
</evidence>
<dbReference type="PANTHER" id="PTHR45184">
    <property type="entry name" value="DNAJ PROTEIN ERDJ3A"/>
    <property type="match status" value="1"/>
</dbReference>
<evidence type="ECO:0008006" key="4">
    <source>
        <dbReference type="Google" id="ProtNLM"/>
    </source>
</evidence>
<sequence length="209" mass="22606">GGMKFNFGGGGFPGGGGGGQPGRSSQGGSKTIFKDVPGVKEMSAKSWKAEMEDSASRRNVVILFYESNLQEMEEIEEAFTTFGAKLVQGAQLVEAGAVNCARSEGLCQKQGAKRLPSVKYYGPEGEQPKQFPSGAIDFHALSTWLPKVMADYVKVLVTEKDVRRWLPTDDKVPHVVFFSDKKTTPPLLKTLSVEFRERAALGVVLAGSE</sequence>
<dbReference type="Proteomes" id="UP000649617">
    <property type="component" value="Unassembled WGS sequence"/>
</dbReference>
<dbReference type="PANTHER" id="PTHR45184:SF1">
    <property type="entry name" value="DNAJ PROTEIN ERDJ3A"/>
    <property type="match status" value="1"/>
</dbReference>
<dbReference type="CDD" id="cd02961">
    <property type="entry name" value="PDI_a_family"/>
    <property type="match status" value="1"/>
</dbReference>
<proteinExistence type="predicted"/>
<evidence type="ECO:0000256" key="1">
    <source>
        <dbReference type="SAM" id="MobiDB-lite"/>
    </source>
</evidence>
<feature type="region of interest" description="Disordered" evidence="1">
    <location>
        <begin position="8"/>
        <end position="33"/>
    </location>
</feature>
<evidence type="ECO:0000313" key="2">
    <source>
        <dbReference type="EMBL" id="CAE7244468.1"/>
    </source>
</evidence>
<reference evidence="2" key="1">
    <citation type="submission" date="2021-02" db="EMBL/GenBank/DDBJ databases">
        <authorList>
            <person name="Dougan E. K."/>
            <person name="Rhodes N."/>
            <person name="Thang M."/>
            <person name="Chan C."/>
        </authorList>
    </citation>
    <scope>NUCLEOTIDE SEQUENCE</scope>
</reference>
<protein>
    <recommendedName>
        <fullName evidence="4">Thioredoxin domain-containing protein</fullName>
    </recommendedName>
</protein>
<dbReference type="EMBL" id="CAJNIZ010005781">
    <property type="protein sequence ID" value="CAE7244468.1"/>
    <property type="molecule type" value="Genomic_DNA"/>
</dbReference>
<feature type="compositionally biased region" description="Gly residues" evidence="1">
    <location>
        <begin position="8"/>
        <end position="21"/>
    </location>
</feature>
<dbReference type="InterPro" id="IPR036249">
    <property type="entry name" value="Thioredoxin-like_sf"/>
</dbReference>
<dbReference type="AlphaFoldDB" id="A0A812LHU4"/>
<organism evidence="2 3">
    <name type="scientific">Symbiodinium pilosum</name>
    <name type="common">Dinoflagellate</name>
    <dbReference type="NCBI Taxonomy" id="2952"/>
    <lineage>
        <taxon>Eukaryota</taxon>
        <taxon>Sar</taxon>
        <taxon>Alveolata</taxon>
        <taxon>Dinophyceae</taxon>
        <taxon>Suessiales</taxon>
        <taxon>Symbiodiniaceae</taxon>
        <taxon>Symbiodinium</taxon>
    </lineage>
</organism>
<keyword evidence="3" id="KW-1185">Reference proteome</keyword>
<name>A0A812LHU4_SYMPI</name>